<feature type="region of interest" description="Disordered" evidence="1">
    <location>
        <begin position="52"/>
        <end position="107"/>
    </location>
</feature>
<keyword evidence="2" id="KW-0472">Membrane</keyword>
<keyword evidence="2" id="KW-1133">Transmembrane helix</keyword>
<accession>A0ABV7DU65</accession>
<comment type="caution">
    <text evidence="3">The sequence shown here is derived from an EMBL/GenBank/DDBJ whole genome shotgun (WGS) entry which is preliminary data.</text>
</comment>
<keyword evidence="4" id="KW-1185">Reference proteome</keyword>
<evidence type="ECO:0000256" key="2">
    <source>
        <dbReference type="SAM" id="Phobius"/>
    </source>
</evidence>
<dbReference type="RefSeq" id="WP_197643145.1">
    <property type="nucleotide sequence ID" value="NZ_JAEACP010000008.1"/>
</dbReference>
<keyword evidence="2" id="KW-0812">Transmembrane</keyword>
<feature type="region of interest" description="Disordered" evidence="1">
    <location>
        <begin position="1"/>
        <end position="21"/>
    </location>
</feature>
<sequence length="107" mass="10604">MHNPPPPEGTRPVDGRRVPAPRSRQTGMWLVLAVLAAIIIAILAFSFDRTEPDPAIIPAESPAAPATDGAATDGAATDGAATDGTATDGAAPEGTGAPETAPPATTP</sequence>
<organism evidence="3 4">
    <name type="scientific">Tabrizicola soli</name>
    <dbReference type="NCBI Taxonomy" id="2185115"/>
    <lineage>
        <taxon>Bacteria</taxon>
        <taxon>Pseudomonadati</taxon>
        <taxon>Pseudomonadota</taxon>
        <taxon>Alphaproteobacteria</taxon>
        <taxon>Rhodobacterales</taxon>
        <taxon>Paracoccaceae</taxon>
        <taxon>Tabrizicola</taxon>
    </lineage>
</organism>
<evidence type="ECO:0000313" key="3">
    <source>
        <dbReference type="EMBL" id="MFC3085930.1"/>
    </source>
</evidence>
<protein>
    <submittedName>
        <fullName evidence="3">Uncharacterized protein</fullName>
    </submittedName>
</protein>
<proteinExistence type="predicted"/>
<evidence type="ECO:0000256" key="1">
    <source>
        <dbReference type="SAM" id="MobiDB-lite"/>
    </source>
</evidence>
<reference evidence="4" key="1">
    <citation type="journal article" date="2019" name="Int. J. Syst. Evol. Microbiol.">
        <title>The Global Catalogue of Microorganisms (GCM) 10K type strain sequencing project: providing services to taxonomists for standard genome sequencing and annotation.</title>
        <authorList>
            <consortium name="The Broad Institute Genomics Platform"/>
            <consortium name="The Broad Institute Genome Sequencing Center for Infectious Disease"/>
            <person name="Wu L."/>
            <person name="Ma J."/>
        </authorList>
    </citation>
    <scope>NUCLEOTIDE SEQUENCE [LARGE SCALE GENOMIC DNA]</scope>
    <source>
        <strain evidence="4">KCTC 62102</strain>
    </source>
</reference>
<dbReference type="Proteomes" id="UP001595445">
    <property type="component" value="Unassembled WGS sequence"/>
</dbReference>
<feature type="compositionally biased region" description="Low complexity" evidence="1">
    <location>
        <begin position="53"/>
        <end position="99"/>
    </location>
</feature>
<dbReference type="EMBL" id="JBHRSM010000013">
    <property type="protein sequence ID" value="MFC3085930.1"/>
    <property type="molecule type" value="Genomic_DNA"/>
</dbReference>
<name>A0ABV7DU65_9RHOB</name>
<gene>
    <name evidence="3" type="ORF">ACFOD6_07695</name>
</gene>
<evidence type="ECO:0000313" key="4">
    <source>
        <dbReference type="Proteomes" id="UP001595445"/>
    </source>
</evidence>
<feature type="transmembrane region" description="Helical" evidence="2">
    <location>
        <begin position="26"/>
        <end position="47"/>
    </location>
</feature>